<evidence type="ECO:0000256" key="2">
    <source>
        <dbReference type="ARBA" id="ARBA00022475"/>
    </source>
</evidence>
<evidence type="ECO:0000256" key="5">
    <source>
        <dbReference type="ARBA" id="ARBA00023136"/>
    </source>
</evidence>
<feature type="transmembrane region" description="Helical" evidence="6">
    <location>
        <begin position="339"/>
        <end position="358"/>
    </location>
</feature>
<dbReference type="Proteomes" id="UP001589867">
    <property type="component" value="Unassembled WGS sequence"/>
</dbReference>
<keyword evidence="3 6" id="KW-0812">Transmembrane</keyword>
<dbReference type="Pfam" id="PF02687">
    <property type="entry name" value="FtsX"/>
    <property type="match status" value="1"/>
</dbReference>
<dbReference type="InterPro" id="IPR003838">
    <property type="entry name" value="ABC3_permease_C"/>
</dbReference>
<keyword evidence="2" id="KW-1003">Cell membrane</keyword>
<feature type="domain" description="ABC3 transporter permease C-terminal" evidence="7">
    <location>
        <begin position="342"/>
        <end position="455"/>
    </location>
</feature>
<keyword evidence="4 6" id="KW-1133">Transmembrane helix</keyword>
<feature type="transmembrane region" description="Helical" evidence="6">
    <location>
        <begin position="31"/>
        <end position="58"/>
    </location>
</feature>
<sequence length="467" mass="47297">MPLAAGLVALAAAYADRSALVTGAWHARALLFGGAVACLVGLAVGAAPLSRLAGALLAHRAPGLAGQLAGRRMLRDPAGAARAVVGTALAVVVVGWLVALLPLLKPDYREDNAHLVDVLPEGTVIATLADRSDVEPAVAAVRAVPGVRATVAVRSLTLLPPGVSRTYWSSSDQTPRLDHGVRAVVADCAALAAVLGRPLPGCRPETVYRLPGGTFDATTLAGAGRLQPVGEPRDRADPAAPAVAIPSTLDTAVLPDALGADVPYGFAIRGDLLVPPSLLSGWDGPGRWFPTLLVGTDGRAGTVEAVRSGLGATPLALPPATPRESVQLGHSGSEGYRQAALVVALAVVLTGGLSLAVTTADAVRERQRAHAALTAIGVPERLLRRGVLLHTVLPLLLGVGLAILVTAATSWLYVRMAAIDGTTVAAGLPWGGYAAIGAAALTAGLLATAAALPFVRAATRPDALRTE</sequence>
<dbReference type="RefSeq" id="WP_377247442.1">
    <property type="nucleotide sequence ID" value="NZ_JBHLUH010000009.1"/>
</dbReference>
<evidence type="ECO:0000313" key="8">
    <source>
        <dbReference type="EMBL" id="MFC0527471.1"/>
    </source>
</evidence>
<feature type="transmembrane region" description="Helical" evidence="6">
    <location>
        <begin position="387"/>
        <end position="413"/>
    </location>
</feature>
<feature type="transmembrane region" description="Helical" evidence="6">
    <location>
        <begin position="79"/>
        <end position="104"/>
    </location>
</feature>
<evidence type="ECO:0000256" key="6">
    <source>
        <dbReference type="SAM" id="Phobius"/>
    </source>
</evidence>
<evidence type="ECO:0000256" key="4">
    <source>
        <dbReference type="ARBA" id="ARBA00022989"/>
    </source>
</evidence>
<protein>
    <submittedName>
        <fullName evidence="8">FtsX-like permease family protein</fullName>
    </submittedName>
</protein>
<evidence type="ECO:0000259" key="7">
    <source>
        <dbReference type="Pfam" id="PF02687"/>
    </source>
</evidence>
<comment type="subcellular location">
    <subcellularLocation>
        <location evidence="1">Cell membrane</location>
        <topology evidence="1">Multi-pass membrane protein</topology>
    </subcellularLocation>
</comment>
<evidence type="ECO:0000256" key="1">
    <source>
        <dbReference type="ARBA" id="ARBA00004651"/>
    </source>
</evidence>
<accession>A0ABV6LYH0</accession>
<dbReference type="EMBL" id="JBHLUH010000009">
    <property type="protein sequence ID" value="MFC0527471.1"/>
    <property type="molecule type" value="Genomic_DNA"/>
</dbReference>
<keyword evidence="9" id="KW-1185">Reference proteome</keyword>
<feature type="transmembrane region" description="Helical" evidence="6">
    <location>
        <begin position="433"/>
        <end position="455"/>
    </location>
</feature>
<organism evidence="8 9">
    <name type="scientific">Phytohabitans kaempferiae</name>
    <dbReference type="NCBI Taxonomy" id="1620943"/>
    <lineage>
        <taxon>Bacteria</taxon>
        <taxon>Bacillati</taxon>
        <taxon>Actinomycetota</taxon>
        <taxon>Actinomycetes</taxon>
        <taxon>Micromonosporales</taxon>
        <taxon>Micromonosporaceae</taxon>
    </lineage>
</organism>
<reference evidence="8 9" key="1">
    <citation type="submission" date="2024-09" db="EMBL/GenBank/DDBJ databases">
        <authorList>
            <person name="Sun Q."/>
            <person name="Mori K."/>
        </authorList>
    </citation>
    <scope>NUCLEOTIDE SEQUENCE [LARGE SCALE GENOMIC DNA]</scope>
    <source>
        <strain evidence="8 9">TBRC 3947</strain>
    </source>
</reference>
<comment type="caution">
    <text evidence="8">The sequence shown here is derived from an EMBL/GenBank/DDBJ whole genome shotgun (WGS) entry which is preliminary data.</text>
</comment>
<evidence type="ECO:0000256" key="3">
    <source>
        <dbReference type="ARBA" id="ARBA00022692"/>
    </source>
</evidence>
<evidence type="ECO:0000313" key="9">
    <source>
        <dbReference type="Proteomes" id="UP001589867"/>
    </source>
</evidence>
<proteinExistence type="predicted"/>
<name>A0ABV6LYH0_9ACTN</name>
<gene>
    <name evidence="8" type="ORF">ACFFIA_07350</name>
</gene>
<keyword evidence="5 6" id="KW-0472">Membrane</keyword>